<evidence type="ECO:0000313" key="1">
    <source>
        <dbReference type="EMBL" id="MUN28231.1"/>
    </source>
</evidence>
<proteinExistence type="predicted"/>
<sequence>MRSKKSPTVYKKKLLSTVKDFFQYWKKSDQQLLEEVLDGFKFDVMKEGDKHFAIIGESKFEIKSKKSSAIGIFLANIPYFVYGEGQLIWDLPEKVAEIQRSAIKLIEFPCLRHVTTLETYLILEMGLRSLYTTWLGDVTTIKYKDHKVKVKHPTYRRLKLYLRKKGWSIYKVKVNGEVFPFSQGSLLTWASKFIRDERADLAIRLAINVRNLLAHGELEWELYPTLESIKSSSFLVAMMFSNLKLRKS</sequence>
<dbReference type="EMBL" id="WGGD01000005">
    <property type="protein sequence ID" value="MUN28231.1"/>
    <property type="molecule type" value="Genomic_DNA"/>
</dbReference>
<accession>A0A6A9QM15</accession>
<protein>
    <submittedName>
        <fullName evidence="1">Uncharacterized protein</fullName>
    </submittedName>
</protein>
<comment type="caution">
    <text evidence="1">The sequence shown here is derived from an EMBL/GenBank/DDBJ whole genome shotgun (WGS) entry which is preliminary data.</text>
</comment>
<reference evidence="1 2" key="1">
    <citation type="submission" date="2019-10" db="EMBL/GenBank/DDBJ databases">
        <title>Sequencing and Assembly of Multiple Reported Metal-Biooxidizing Members of the Extremely Thermoacidophilic Archaeal Family Sulfolobaceae.</title>
        <authorList>
            <person name="Counts J.A."/>
            <person name="Kelly R.M."/>
        </authorList>
    </citation>
    <scope>NUCLEOTIDE SEQUENCE [LARGE SCALE GENOMIC DNA]</scope>
    <source>
        <strain evidence="1 2">DSM 6482</strain>
    </source>
</reference>
<gene>
    <name evidence="1" type="ORF">GC250_01825</name>
</gene>
<dbReference type="RefSeq" id="WP_156016152.1">
    <property type="nucleotide sequence ID" value="NZ_WGGD01000005.1"/>
</dbReference>
<dbReference type="AlphaFoldDB" id="A0A6A9QM15"/>
<evidence type="ECO:0000313" key="2">
    <source>
        <dbReference type="Proteomes" id="UP000470772"/>
    </source>
</evidence>
<dbReference type="Proteomes" id="UP000470772">
    <property type="component" value="Unassembled WGS sequence"/>
</dbReference>
<keyword evidence="2" id="KW-1185">Reference proteome</keyword>
<name>A0A6A9QM15_SULME</name>
<organism evidence="1 2">
    <name type="scientific">Sulfuracidifex metallicus DSM 6482 = JCM 9184</name>
    <dbReference type="NCBI Taxonomy" id="523847"/>
    <lineage>
        <taxon>Archaea</taxon>
        <taxon>Thermoproteota</taxon>
        <taxon>Thermoprotei</taxon>
        <taxon>Sulfolobales</taxon>
        <taxon>Sulfolobaceae</taxon>
        <taxon>Sulfuracidifex</taxon>
    </lineage>
</organism>